<feature type="transmembrane region" description="Helical" evidence="7">
    <location>
        <begin position="256"/>
        <end position="276"/>
    </location>
</feature>
<dbReference type="PROSITE" id="PS01116">
    <property type="entry name" value="XANTH_URACIL_PERMASE"/>
    <property type="match status" value="1"/>
</dbReference>
<feature type="transmembrane region" description="Helical" evidence="7">
    <location>
        <begin position="434"/>
        <end position="456"/>
    </location>
</feature>
<proteinExistence type="inferred from homology"/>
<dbReference type="GO" id="GO:0015205">
    <property type="term" value="F:nucleobase transmembrane transporter activity"/>
    <property type="evidence" value="ECO:0007669"/>
    <property type="project" value="UniProtKB-ARBA"/>
</dbReference>
<keyword evidence="5 7" id="KW-1133">Transmembrane helix</keyword>
<evidence type="ECO:0000256" key="7">
    <source>
        <dbReference type="SAM" id="Phobius"/>
    </source>
</evidence>
<dbReference type="GO" id="GO:0005886">
    <property type="term" value="C:plasma membrane"/>
    <property type="evidence" value="ECO:0007669"/>
    <property type="project" value="UniProtKB-ARBA"/>
</dbReference>
<comment type="similarity">
    <text evidence="2">Belongs to the nucleobase:cation symporter-2 (NCS2) (TC 2.A.40) family.</text>
</comment>
<dbReference type="Proteomes" id="UP000316426">
    <property type="component" value="Chromosome"/>
</dbReference>
<evidence type="ECO:0000256" key="1">
    <source>
        <dbReference type="ARBA" id="ARBA00004141"/>
    </source>
</evidence>
<evidence type="ECO:0000256" key="2">
    <source>
        <dbReference type="ARBA" id="ARBA00008821"/>
    </source>
</evidence>
<dbReference type="EMBL" id="CP036349">
    <property type="protein sequence ID" value="QDV74179.1"/>
    <property type="molecule type" value="Genomic_DNA"/>
</dbReference>
<feature type="transmembrane region" description="Helical" evidence="7">
    <location>
        <begin position="79"/>
        <end position="100"/>
    </location>
</feature>
<dbReference type="Pfam" id="PF00860">
    <property type="entry name" value="Xan_ur_permease"/>
    <property type="match status" value="1"/>
</dbReference>
<comment type="subcellular location">
    <subcellularLocation>
        <location evidence="1">Membrane</location>
        <topology evidence="1">Multi-pass membrane protein</topology>
    </subcellularLocation>
</comment>
<evidence type="ECO:0000313" key="9">
    <source>
        <dbReference type="Proteomes" id="UP000316426"/>
    </source>
</evidence>
<organism evidence="8 9">
    <name type="scientific">Botrimarina mediterranea</name>
    <dbReference type="NCBI Taxonomy" id="2528022"/>
    <lineage>
        <taxon>Bacteria</taxon>
        <taxon>Pseudomonadati</taxon>
        <taxon>Planctomycetota</taxon>
        <taxon>Planctomycetia</taxon>
        <taxon>Pirellulales</taxon>
        <taxon>Lacipirellulaceae</taxon>
        <taxon>Botrimarina</taxon>
    </lineage>
</organism>
<name>A0A518K8R4_9BACT</name>
<dbReference type="KEGG" id="bmei:Spa11_23790"/>
<sequence length="486" mass="50247">MSSQTVLYGLDDKPPFPRAVVLAVQHVLTMFGSTVAVPLLLAEPMQMNATQTALLISSVMLCSGVATLLQTTFGSRLPIIQGVSFSFLAAFSGVIIPTVLRPESAGGLGGDGGEAMQYIAGAVIVGAVVEMALGFSGLVGAVRHFLSPVVVGPVIMLIGLALYQAGAPVAASHWPTSILTMTLVILFSLALSRRLLLFRLFPMLLAILASVGVCYLGTVFGWYGEDHAARVSFEAMQNSEWLRTTDVLFPWGAPKFATSFIIAVLAGYLASILESFGDYHACSHMAGGGDPTPEQISRGIGFEGVGCALTGVFGGFSSTSYSENVGLVGLTKVGSRYVVQIAGVILVLLGLFGKFGAIAAAIPQPVVGGLYCVMFGLISAVGVRQFAKADLDSDRNLLIGGFALFMGLSVPAYFNSEAGAALLLNIPYGLGDVLGAIGKTGMAVAAILGITLDNLIPGTPAERGLHDGPGVLVPEAADIDDVEVIG</sequence>
<feature type="transmembrane region" description="Helical" evidence="7">
    <location>
        <begin position="20"/>
        <end position="41"/>
    </location>
</feature>
<dbReference type="InterPro" id="IPR006042">
    <property type="entry name" value="Xan_ur_permease"/>
</dbReference>
<evidence type="ECO:0000256" key="6">
    <source>
        <dbReference type="ARBA" id="ARBA00023136"/>
    </source>
</evidence>
<feature type="transmembrane region" description="Helical" evidence="7">
    <location>
        <begin position="53"/>
        <end position="72"/>
    </location>
</feature>
<evidence type="ECO:0000256" key="4">
    <source>
        <dbReference type="ARBA" id="ARBA00022692"/>
    </source>
</evidence>
<accession>A0A518K8R4</accession>
<feature type="transmembrane region" description="Helical" evidence="7">
    <location>
        <begin position="396"/>
        <end position="414"/>
    </location>
</feature>
<gene>
    <name evidence="8" type="primary">pucK</name>
    <name evidence="8" type="ORF">Spa11_23790</name>
</gene>
<feature type="transmembrane region" description="Helical" evidence="7">
    <location>
        <begin position="171"/>
        <end position="191"/>
    </location>
</feature>
<feature type="transmembrane region" description="Helical" evidence="7">
    <location>
        <begin position="115"/>
        <end position="133"/>
    </location>
</feature>
<keyword evidence="4 7" id="KW-0812">Transmembrane</keyword>
<dbReference type="NCBIfam" id="NF037981">
    <property type="entry name" value="NCS2_1"/>
    <property type="match status" value="1"/>
</dbReference>
<keyword evidence="3" id="KW-0813">Transport</keyword>
<dbReference type="InterPro" id="IPR006043">
    <property type="entry name" value="NCS2"/>
</dbReference>
<feature type="transmembrane region" description="Helical" evidence="7">
    <location>
        <begin position="368"/>
        <end position="387"/>
    </location>
</feature>
<reference evidence="8 9" key="1">
    <citation type="submission" date="2019-02" db="EMBL/GenBank/DDBJ databases">
        <title>Deep-cultivation of Planctomycetes and their phenomic and genomic characterization uncovers novel biology.</title>
        <authorList>
            <person name="Wiegand S."/>
            <person name="Jogler M."/>
            <person name="Boedeker C."/>
            <person name="Pinto D."/>
            <person name="Vollmers J."/>
            <person name="Rivas-Marin E."/>
            <person name="Kohn T."/>
            <person name="Peeters S.H."/>
            <person name="Heuer A."/>
            <person name="Rast P."/>
            <person name="Oberbeckmann S."/>
            <person name="Bunk B."/>
            <person name="Jeske O."/>
            <person name="Meyerdierks A."/>
            <person name="Storesund J.E."/>
            <person name="Kallscheuer N."/>
            <person name="Luecker S."/>
            <person name="Lage O.M."/>
            <person name="Pohl T."/>
            <person name="Merkel B.J."/>
            <person name="Hornburger P."/>
            <person name="Mueller R.-W."/>
            <person name="Bruemmer F."/>
            <person name="Labrenz M."/>
            <person name="Spormann A.M."/>
            <person name="Op den Camp H."/>
            <person name="Overmann J."/>
            <person name="Amann R."/>
            <person name="Jetten M.S.M."/>
            <person name="Mascher T."/>
            <person name="Medema M.H."/>
            <person name="Devos D.P."/>
            <person name="Kaster A.-K."/>
            <person name="Ovreas L."/>
            <person name="Rohde M."/>
            <person name="Galperin M.Y."/>
            <person name="Jogler C."/>
        </authorList>
    </citation>
    <scope>NUCLEOTIDE SEQUENCE [LARGE SCALE GENOMIC DNA]</scope>
    <source>
        <strain evidence="8 9">Spa11</strain>
    </source>
</reference>
<dbReference type="AlphaFoldDB" id="A0A518K8R4"/>
<keyword evidence="9" id="KW-1185">Reference proteome</keyword>
<evidence type="ECO:0000256" key="3">
    <source>
        <dbReference type="ARBA" id="ARBA00022448"/>
    </source>
</evidence>
<dbReference type="PANTHER" id="PTHR11119">
    <property type="entry name" value="XANTHINE-URACIL / VITAMIN C PERMEASE FAMILY MEMBER"/>
    <property type="match status" value="1"/>
</dbReference>
<feature type="transmembrane region" description="Helical" evidence="7">
    <location>
        <begin position="203"/>
        <end position="223"/>
    </location>
</feature>
<feature type="transmembrane region" description="Helical" evidence="7">
    <location>
        <begin position="337"/>
        <end position="362"/>
    </location>
</feature>
<dbReference type="RefSeq" id="WP_145112357.1">
    <property type="nucleotide sequence ID" value="NZ_CP036349.1"/>
</dbReference>
<evidence type="ECO:0000313" key="8">
    <source>
        <dbReference type="EMBL" id="QDV74179.1"/>
    </source>
</evidence>
<protein>
    <submittedName>
        <fullName evidence="8">Uric acid permease PucK</fullName>
    </submittedName>
</protein>
<evidence type="ECO:0000256" key="5">
    <source>
        <dbReference type="ARBA" id="ARBA00022989"/>
    </source>
</evidence>
<keyword evidence="6 7" id="KW-0472">Membrane</keyword>
<feature type="transmembrane region" description="Helical" evidence="7">
    <location>
        <begin position="145"/>
        <end position="165"/>
    </location>
</feature>